<keyword evidence="2" id="KW-0812">Transmembrane</keyword>
<feature type="transmembrane region" description="Helical" evidence="2">
    <location>
        <begin position="9"/>
        <end position="30"/>
    </location>
</feature>
<evidence type="ECO:0000313" key="4">
    <source>
        <dbReference type="Proteomes" id="UP001370758"/>
    </source>
</evidence>
<sequence length="433" mass="46249">MAFWESWQLFYKGLFFVGCCLALGCILSYVSKLIIAKIAEKLEAIYQVELTGRPRPLAEMQRSGSVNFGVRALDSRETPADSGIIDSESLRVFSPGPRFSRVSSPASTGGRKGSASTIGSVLEAPGPGLNVYGQAGVVPQFKYTPQMVPRSLPPFISPGLKSMYERASSSLGSSTSPNPAATQNTGLLPPGFDFQIPSAPIHGDIGAYFNVTGPHPYKNYSGKPLKGSRPISTHSIDEVIASLPRPQVIVNGILINRSQTPSPAQPNKFKRPLTPGPPKKSNFDGRLQADLPALPTLDPEQAPPLPRSKSAPPLNIRRSSTNPTPGSQNLSDIPEAFEGPDGIELTTRHRQLSAESTPLLVAGPSSSSRPRAGFIIPHPTRPPPPIPSTEESSTPSVGTPIPTVETEKQNAGARDKGKQKVPSEPWHRGQLQS</sequence>
<keyword evidence="2" id="KW-0472">Membrane</keyword>
<feature type="compositionally biased region" description="Low complexity" evidence="1">
    <location>
        <begin position="388"/>
        <end position="400"/>
    </location>
</feature>
<dbReference type="EMBL" id="JAVHJL010000013">
    <property type="protein sequence ID" value="KAK6495301.1"/>
    <property type="molecule type" value="Genomic_DNA"/>
</dbReference>
<gene>
    <name evidence="3" type="ORF">TWF481_003326</name>
</gene>
<evidence type="ECO:0000256" key="1">
    <source>
        <dbReference type="SAM" id="MobiDB-lite"/>
    </source>
</evidence>
<reference evidence="3 4" key="1">
    <citation type="submission" date="2023-08" db="EMBL/GenBank/DDBJ databases">
        <authorList>
            <person name="Palmer J.M."/>
        </authorList>
    </citation>
    <scope>NUCLEOTIDE SEQUENCE [LARGE SCALE GENOMIC DNA]</scope>
    <source>
        <strain evidence="3 4">TWF481</strain>
    </source>
</reference>
<evidence type="ECO:0000256" key="2">
    <source>
        <dbReference type="SAM" id="Phobius"/>
    </source>
</evidence>
<feature type="region of interest" description="Disordered" evidence="1">
    <location>
        <begin position="354"/>
        <end position="433"/>
    </location>
</feature>
<proteinExistence type="predicted"/>
<feature type="compositionally biased region" description="Basic and acidic residues" evidence="1">
    <location>
        <begin position="405"/>
        <end position="418"/>
    </location>
</feature>
<comment type="caution">
    <text evidence="3">The sequence shown here is derived from an EMBL/GenBank/DDBJ whole genome shotgun (WGS) entry which is preliminary data.</text>
</comment>
<keyword evidence="2" id="KW-1133">Transmembrane helix</keyword>
<feature type="region of interest" description="Disordered" evidence="1">
    <location>
        <begin position="256"/>
        <end position="340"/>
    </location>
</feature>
<protein>
    <submittedName>
        <fullName evidence="3">Uncharacterized protein</fullName>
    </submittedName>
</protein>
<feature type="compositionally biased region" description="Polar residues" evidence="1">
    <location>
        <begin position="317"/>
        <end position="331"/>
    </location>
</feature>
<accession>A0AAV9VPX6</accession>
<evidence type="ECO:0000313" key="3">
    <source>
        <dbReference type="EMBL" id="KAK6495301.1"/>
    </source>
</evidence>
<dbReference type="AlphaFoldDB" id="A0AAV9VPX6"/>
<dbReference type="Proteomes" id="UP001370758">
    <property type="component" value="Unassembled WGS sequence"/>
</dbReference>
<name>A0AAV9VPX6_9PEZI</name>
<keyword evidence="4" id="KW-1185">Reference proteome</keyword>
<organism evidence="3 4">
    <name type="scientific">Arthrobotrys musiformis</name>
    <dbReference type="NCBI Taxonomy" id="47236"/>
    <lineage>
        <taxon>Eukaryota</taxon>
        <taxon>Fungi</taxon>
        <taxon>Dikarya</taxon>
        <taxon>Ascomycota</taxon>
        <taxon>Pezizomycotina</taxon>
        <taxon>Orbiliomycetes</taxon>
        <taxon>Orbiliales</taxon>
        <taxon>Orbiliaceae</taxon>
        <taxon>Arthrobotrys</taxon>
    </lineage>
</organism>